<name>A0A8T0NU80_PANVG</name>
<feature type="compositionally biased region" description="Basic residues" evidence="7">
    <location>
        <begin position="173"/>
        <end position="197"/>
    </location>
</feature>
<keyword evidence="5" id="KW-0539">Nucleus</keyword>
<dbReference type="GO" id="GO:0003723">
    <property type="term" value="F:RNA binding"/>
    <property type="evidence" value="ECO:0007669"/>
    <property type="project" value="UniProtKB-UniRule"/>
</dbReference>
<evidence type="ECO:0000256" key="6">
    <source>
        <dbReference type="PROSITE-ProRule" id="PRU00176"/>
    </source>
</evidence>
<dbReference type="AlphaFoldDB" id="A0A8T0NU80"/>
<evidence type="ECO:0000256" key="4">
    <source>
        <dbReference type="ARBA" id="ARBA00023187"/>
    </source>
</evidence>
<dbReference type="SUPFAM" id="SSF54928">
    <property type="entry name" value="RNA-binding domain, RBD"/>
    <property type="match status" value="1"/>
</dbReference>
<dbReference type="InterPro" id="IPR000504">
    <property type="entry name" value="RRM_dom"/>
</dbReference>
<dbReference type="GO" id="GO:0008380">
    <property type="term" value="P:RNA splicing"/>
    <property type="evidence" value="ECO:0007669"/>
    <property type="project" value="UniProtKB-KW"/>
</dbReference>
<feature type="region of interest" description="Disordered" evidence="7">
    <location>
        <begin position="99"/>
        <end position="221"/>
    </location>
</feature>
<dbReference type="FunFam" id="3.30.70.330:FF:000192">
    <property type="entry name" value="Serine/arginine-rich splicing factor SC35"/>
    <property type="match status" value="1"/>
</dbReference>
<evidence type="ECO:0000256" key="2">
    <source>
        <dbReference type="ARBA" id="ARBA00022664"/>
    </source>
</evidence>
<organism evidence="9 10">
    <name type="scientific">Panicum virgatum</name>
    <name type="common">Blackwell switchgrass</name>
    <dbReference type="NCBI Taxonomy" id="38727"/>
    <lineage>
        <taxon>Eukaryota</taxon>
        <taxon>Viridiplantae</taxon>
        <taxon>Streptophyta</taxon>
        <taxon>Embryophyta</taxon>
        <taxon>Tracheophyta</taxon>
        <taxon>Spermatophyta</taxon>
        <taxon>Magnoliopsida</taxon>
        <taxon>Liliopsida</taxon>
        <taxon>Poales</taxon>
        <taxon>Poaceae</taxon>
        <taxon>PACMAD clade</taxon>
        <taxon>Panicoideae</taxon>
        <taxon>Panicodae</taxon>
        <taxon>Paniceae</taxon>
        <taxon>Panicinae</taxon>
        <taxon>Panicum</taxon>
        <taxon>Panicum sect. Hiantes</taxon>
    </lineage>
</organism>
<reference evidence="9" key="1">
    <citation type="submission" date="2020-05" db="EMBL/GenBank/DDBJ databases">
        <title>WGS assembly of Panicum virgatum.</title>
        <authorList>
            <person name="Lovell J.T."/>
            <person name="Jenkins J."/>
            <person name="Shu S."/>
            <person name="Juenger T.E."/>
            <person name="Schmutz J."/>
        </authorList>
    </citation>
    <scope>NUCLEOTIDE SEQUENCE</scope>
    <source>
        <strain evidence="9">AP13</strain>
    </source>
</reference>
<dbReference type="PROSITE" id="PS50102">
    <property type="entry name" value="RRM"/>
    <property type="match status" value="1"/>
</dbReference>
<sequence>MSHFRRSGAPENRDSFSLLVLNVSFRTTADDLFPLFDRYGDVVDIFIPRDRRTGDSRGFAFVRYNYEDEAQKAVDGLDGRKVDGRVIMVQFAKYGPNAQKIHRGRITEETPKPRGHFRSRSPRRRYQADYRDRDYRRQSRSRSRERYEQKRYRDNDYRRRSETRSISPDYDRKHTRYSRSPARRSPSHGKSHSPRRAPSREVTPNRPRDGRSPHSGCLSPR</sequence>
<dbReference type="InterPro" id="IPR051106">
    <property type="entry name" value="RNA-bind/splicing_reg"/>
</dbReference>
<dbReference type="PANTHER" id="PTHR48028">
    <property type="entry name" value="GLYCINE-RICH RNA-BINDING PROTEIN RZ1A"/>
    <property type="match status" value="1"/>
</dbReference>
<comment type="subcellular location">
    <subcellularLocation>
        <location evidence="1">Nucleus</location>
    </subcellularLocation>
</comment>
<dbReference type="GO" id="GO:0006397">
    <property type="term" value="P:mRNA processing"/>
    <property type="evidence" value="ECO:0007669"/>
    <property type="project" value="UniProtKB-KW"/>
</dbReference>
<dbReference type="CDD" id="cd12311">
    <property type="entry name" value="RRM_SRSF2_SRSF8"/>
    <property type="match status" value="1"/>
</dbReference>
<keyword evidence="3 6" id="KW-0694">RNA-binding</keyword>
<dbReference type="InterPro" id="IPR035979">
    <property type="entry name" value="RBD_domain_sf"/>
</dbReference>
<keyword evidence="2" id="KW-0507">mRNA processing</keyword>
<evidence type="ECO:0000259" key="8">
    <source>
        <dbReference type="PROSITE" id="PS50102"/>
    </source>
</evidence>
<dbReference type="PANTHER" id="PTHR48028:SF4">
    <property type="entry name" value="SC35-LIKE SPLICING FACTOR"/>
    <property type="match status" value="1"/>
</dbReference>
<protein>
    <recommendedName>
        <fullName evidence="8">RRM domain-containing protein</fullName>
    </recommendedName>
</protein>
<feature type="compositionally biased region" description="Basic residues" evidence="7">
    <location>
        <begin position="113"/>
        <end position="125"/>
    </location>
</feature>
<feature type="compositionally biased region" description="Basic and acidic residues" evidence="7">
    <location>
        <begin position="126"/>
        <end position="163"/>
    </location>
</feature>
<evidence type="ECO:0000313" key="9">
    <source>
        <dbReference type="EMBL" id="KAG2551542.1"/>
    </source>
</evidence>
<keyword evidence="10" id="KW-1185">Reference proteome</keyword>
<dbReference type="GO" id="GO:0005634">
    <property type="term" value="C:nucleus"/>
    <property type="evidence" value="ECO:0007669"/>
    <property type="project" value="UniProtKB-SubCell"/>
</dbReference>
<keyword evidence="4" id="KW-0508">mRNA splicing</keyword>
<evidence type="ECO:0000256" key="7">
    <source>
        <dbReference type="SAM" id="MobiDB-lite"/>
    </source>
</evidence>
<dbReference type="SMART" id="SM00360">
    <property type="entry name" value="RRM"/>
    <property type="match status" value="1"/>
</dbReference>
<dbReference type="OrthoDB" id="21467at2759"/>
<dbReference type="EMBL" id="CM029053">
    <property type="protein sequence ID" value="KAG2551542.1"/>
    <property type="molecule type" value="Genomic_DNA"/>
</dbReference>
<comment type="caution">
    <text evidence="9">The sequence shown here is derived from an EMBL/GenBank/DDBJ whole genome shotgun (WGS) entry which is preliminary data.</text>
</comment>
<proteinExistence type="predicted"/>
<dbReference type="InterPro" id="IPR012677">
    <property type="entry name" value="Nucleotide-bd_a/b_plait_sf"/>
</dbReference>
<evidence type="ECO:0000313" key="10">
    <source>
        <dbReference type="Proteomes" id="UP000823388"/>
    </source>
</evidence>
<dbReference type="Proteomes" id="UP000823388">
    <property type="component" value="Chromosome 9K"/>
</dbReference>
<evidence type="ECO:0000256" key="1">
    <source>
        <dbReference type="ARBA" id="ARBA00004123"/>
    </source>
</evidence>
<accession>A0A8T0NU80</accession>
<evidence type="ECO:0000256" key="5">
    <source>
        <dbReference type="ARBA" id="ARBA00023242"/>
    </source>
</evidence>
<evidence type="ECO:0000256" key="3">
    <source>
        <dbReference type="ARBA" id="ARBA00022884"/>
    </source>
</evidence>
<dbReference type="Gene3D" id="3.30.70.330">
    <property type="match status" value="1"/>
</dbReference>
<gene>
    <name evidence="9" type="ORF">PVAP13_9KG376700</name>
</gene>
<feature type="domain" description="RRM" evidence="8">
    <location>
        <begin position="16"/>
        <end position="94"/>
    </location>
</feature>
<dbReference type="Pfam" id="PF00076">
    <property type="entry name" value="RRM_1"/>
    <property type="match status" value="1"/>
</dbReference>